<dbReference type="Pfam" id="PF00010">
    <property type="entry name" value="HLH"/>
    <property type="match status" value="1"/>
</dbReference>
<keyword evidence="3" id="KW-0238">DNA-binding</keyword>
<keyword evidence="8" id="KW-1185">Reference proteome</keyword>
<dbReference type="InterPro" id="IPR011598">
    <property type="entry name" value="bHLH_dom"/>
</dbReference>
<dbReference type="PROSITE" id="PS50888">
    <property type="entry name" value="BHLH"/>
    <property type="match status" value="1"/>
</dbReference>
<dbReference type="Gramene" id="rna-AYBTSS11_LOCUS11036">
    <property type="protein sequence ID" value="CAJ1942819.1"/>
    <property type="gene ID" value="gene-AYBTSS11_LOCUS11036"/>
</dbReference>
<evidence type="ECO:0000256" key="2">
    <source>
        <dbReference type="ARBA" id="ARBA00023015"/>
    </source>
</evidence>
<keyword evidence="4" id="KW-0804">Transcription</keyword>
<gene>
    <name evidence="7" type="ORF">AYBTSS11_LOCUS11036</name>
</gene>
<dbReference type="GO" id="GO:0003700">
    <property type="term" value="F:DNA-binding transcription factor activity"/>
    <property type="evidence" value="ECO:0007669"/>
    <property type="project" value="InterPro"/>
</dbReference>
<feature type="domain" description="BHLH" evidence="6">
    <location>
        <begin position="299"/>
        <end position="348"/>
    </location>
</feature>
<reference evidence="7" key="1">
    <citation type="submission" date="2023-10" db="EMBL/GenBank/DDBJ databases">
        <authorList>
            <person name="Domelevo Entfellner J.-B."/>
        </authorList>
    </citation>
    <scope>NUCLEOTIDE SEQUENCE</scope>
</reference>
<evidence type="ECO:0000256" key="4">
    <source>
        <dbReference type="ARBA" id="ARBA00023163"/>
    </source>
</evidence>
<dbReference type="GO" id="GO:0046983">
    <property type="term" value="F:protein dimerization activity"/>
    <property type="evidence" value="ECO:0007669"/>
    <property type="project" value="InterPro"/>
</dbReference>
<evidence type="ECO:0000259" key="6">
    <source>
        <dbReference type="PROSITE" id="PS50888"/>
    </source>
</evidence>
<dbReference type="SMART" id="SM00353">
    <property type="entry name" value="HLH"/>
    <property type="match status" value="1"/>
</dbReference>
<dbReference type="Gene3D" id="4.10.280.10">
    <property type="entry name" value="Helix-loop-helix DNA-binding domain"/>
    <property type="match status" value="1"/>
</dbReference>
<dbReference type="InterPro" id="IPR045843">
    <property type="entry name" value="IND-like"/>
</dbReference>
<keyword evidence="5" id="KW-0539">Nucleus</keyword>
<dbReference type="GO" id="GO:0005634">
    <property type="term" value="C:nucleus"/>
    <property type="evidence" value="ECO:0007669"/>
    <property type="project" value="UniProtKB-SubCell"/>
</dbReference>
<organism evidence="7 8">
    <name type="scientific">Sphenostylis stenocarpa</name>
    <dbReference type="NCBI Taxonomy" id="92480"/>
    <lineage>
        <taxon>Eukaryota</taxon>
        <taxon>Viridiplantae</taxon>
        <taxon>Streptophyta</taxon>
        <taxon>Embryophyta</taxon>
        <taxon>Tracheophyta</taxon>
        <taxon>Spermatophyta</taxon>
        <taxon>Magnoliopsida</taxon>
        <taxon>eudicotyledons</taxon>
        <taxon>Gunneridae</taxon>
        <taxon>Pentapetalae</taxon>
        <taxon>rosids</taxon>
        <taxon>fabids</taxon>
        <taxon>Fabales</taxon>
        <taxon>Fabaceae</taxon>
        <taxon>Papilionoideae</taxon>
        <taxon>50 kb inversion clade</taxon>
        <taxon>NPAAA clade</taxon>
        <taxon>indigoferoid/millettioid clade</taxon>
        <taxon>Phaseoleae</taxon>
        <taxon>Sphenostylis</taxon>
    </lineage>
</organism>
<dbReference type="SUPFAM" id="SSF47459">
    <property type="entry name" value="HLH, helix-loop-helix DNA-binding domain"/>
    <property type="match status" value="1"/>
</dbReference>
<dbReference type="CDD" id="cd11454">
    <property type="entry name" value="bHLH_AtIND_like"/>
    <property type="match status" value="1"/>
</dbReference>
<dbReference type="InterPro" id="IPR036638">
    <property type="entry name" value="HLH_DNA-bd_sf"/>
</dbReference>
<dbReference type="EMBL" id="OY731400">
    <property type="protein sequence ID" value="CAJ1942819.1"/>
    <property type="molecule type" value="Genomic_DNA"/>
</dbReference>
<dbReference type="PANTHER" id="PTHR45914">
    <property type="entry name" value="TRANSCRIPTION FACTOR HEC3-RELATED"/>
    <property type="match status" value="1"/>
</dbReference>
<protein>
    <recommendedName>
        <fullName evidence="6">BHLH domain-containing protein</fullName>
    </recommendedName>
</protein>
<evidence type="ECO:0000313" key="8">
    <source>
        <dbReference type="Proteomes" id="UP001189624"/>
    </source>
</evidence>
<evidence type="ECO:0000256" key="3">
    <source>
        <dbReference type="ARBA" id="ARBA00023125"/>
    </source>
</evidence>
<name>A0AA86SL10_9FABA</name>
<accession>A0AA86SL10</accession>
<sequence length="409" mass="45541">MARQPESQKAQKNAKAGFHYLEILKRSAKTVSTERGPVYCYLHVCVPLRPFPTVTEVRLKVAVNLLISQSSSDICHVTVGATGSLYQTKLVKLQPNLPKQTPFSQKQSCLIHAPTLQPILLPHFHRYLNPFPEPPILCNSLFSPSPFSSFMDVDILKASACDTTNMDVMAMMMQMEKFPEFSDAFYTTTPPYTETDLLSTGSSSTSVSTIFNNPTPPTLVDPPPPNVLNFSNNDNNLIQQPMTPSVHAPQPNTTSFPYPSEKKNSMAAMREMIFRIAVMQPIHIDPESIKPPKRRNVKISKDPQSVAARHRRERISEKIRILQRLVPGGTKMDTASMLDEAIHYVKFLKKQVQTLEQAGANRQHSHNTVGAVGFPIGMSNTNNVNYSSLLMKGCQPCQVFGSTSKQLLS</sequence>
<evidence type="ECO:0000256" key="5">
    <source>
        <dbReference type="ARBA" id="ARBA00023242"/>
    </source>
</evidence>
<dbReference type="AlphaFoldDB" id="A0AA86SL10"/>
<dbReference type="GO" id="GO:0003677">
    <property type="term" value="F:DNA binding"/>
    <property type="evidence" value="ECO:0007669"/>
    <property type="project" value="UniProtKB-KW"/>
</dbReference>
<evidence type="ECO:0000256" key="1">
    <source>
        <dbReference type="ARBA" id="ARBA00004123"/>
    </source>
</evidence>
<evidence type="ECO:0000313" key="7">
    <source>
        <dbReference type="EMBL" id="CAJ1942819.1"/>
    </source>
</evidence>
<dbReference type="Proteomes" id="UP001189624">
    <property type="component" value="Chromosome 3"/>
</dbReference>
<proteinExistence type="predicted"/>
<dbReference type="FunFam" id="4.10.280.10:FF:000053">
    <property type="entry name" value="BHLH transcription factor"/>
    <property type="match status" value="1"/>
</dbReference>
<comment type="subcellular location">
    <subcellularLocation>
        <location evidence="1">Nucleus</location>
    </subcellularLocation>
</comment>
<dbReference type="PANTHER" id="PTHR45914:SF52">
    <property type="entry name" value="TRANSCRIPTION FACTOR HEC1"/>
    <property type="match status" value="1"/>
</dbReference>
<keyword evidence="2" id="KW-0805">Transcription regulation</keyword>